<dbReference type="Proteomes" id="UP000182987">
    <property type="component" value="Chromosome"/>
</dbReference>
<dbReference type="PANTHER" id="PTHR43032:SF2">
    <property type="entry name" value="BLL0505 PROTEIN"/>
    <property type="match status" value="1"/>
</dbReference>
<dbReference type="PANTHER" id="PTHR43032">
    <property type="entry name" value="PROTEIN-METHIONINE-SULFOXIDE REDUCTASE"/>
    <property type="match status" value="1"/>
</dbReference>
<dbReference type="PATRIC" id="fig|1440763.5.peg.3195"/>
<dbReference type="CDD" id="cd02108">
    <property type="entry name" value="bact_SO_family_Moco"/>
    <property type="match status" value="1"/>
</dbReference>
<dbReference type="Pfam" id="PF00174">
    <property type="entry name" value="Oxidored_molyb"/>
    <property type="match status" value="1"/>
</dbReference>
<dbReference type="RefSeq" id="WP_046968654.1">
    <property type="nucleotide sequence ID" value="NZ_CP017480.1"/>
</dbReference>
<evidence type="ECO:0000313" key="1">
    <source>
        <dbReference type="EMBL" id="APG02867.1"/>
    </source>
</evidence>
<reference evidence="2" key="1">
    <citation type="submission" date="2016-09" db="EMBL/GenBank/DDBJ databases">
        <authorList>
            <person name="Lysoe E."/>
        </authorList>
    </citation>
    <scope>NUCLEOTIDE SEQUENCE [LARGE SCALE GENOMIC DNA]</scope>
    <source>
        <strain evidence="2">LJ96T</strain>
    </source>
</reference>
<organism evidence="1 2">
    <name type="scientific">Luteibacter rhizovicinus DSM 16549</name>
    <dbReference type="NCBI Taxonomy" id="1440763"/>
    <lineage>
        <taxon>Bacteria</taxon>
        <taxon>Pseudomonadati</taxon>
        <taxon>Pseudomonadota</taxon>
        <taxon>Gammaproteobacteria</taxon>
        <taxon>Lysobacterales</taxon>
        <taxon>Rhodanobacteraceae</taxon>
        <taxon>Luteibacter</taxon>
    </lineage>
</organism>
<dbReference type="KEGG" id="lrz:BJI69_02385"/>
<dbReference type="InterPro" id="IPR006311">
    <property type="entry name" value="TAT_signal"/>
</dbReference>
<gene>
    <name evidence="1" type="ORF">BJI69_02385</name>
</gene>
<dbReference type="AlphaFoldDB" id="A0A0G9H7L0"/>
<dbReference type="OrthoDB" id="9795587at2"/>
<keyword evidence="2" id="KW-1185">Reference proteome</keyword>
<dbReference type="PROSITE" id="PS51257">
    <property type="entry name" value="PROKAR_LIPOPROTEIN"/>
    <property type="match status" value="1"/>
</dbReference>
<dbReference type="STRING" id="1440763.BJI69_02385"/>
<dbReference type="InterPro" id="IPR036374">
    <property type="entry name" value="OxRdtase_Mopterin-bd_sf"/>
</dbReference>
<evidence type="ECO:0000313" key="2">
    <source>
        <dbReference type="Proteomes" id="UP000182987"/>
    </source>
</evidence>
<accession>A0A0G9H7L0</accession>
<protein>
    <submittedName>
        <fullName evidence="1">Molybdopterin-binding protein</fullName>
    </submittedName>
</protein>
<dbReference type="InterPro" id="IPR000572">
    <property type="entry name" value="OxRdtase_Mopterin-bd_dom"/>
</dbReference>
<proteinExistence type="predicted"/>
<dbReference type="EMBL" id="CP017480">
    <property type="protein sequence ID" value="APG02867.1"/>
    <property type="molecule type" value="Genomic_DNA"/>
</dbReference>
<dbReference type="Gene3D" id="3.90.420.10">
    <property type="entry name" value="Oxidoreductase, molybdopterin-binding domain"/>
    <property type="match status" value="1"/>
</dbReference>
<dbReference type="PROSITE" id="PS51318">
    <property type="entry name" value="TAT"/>
    <property type="match status" value="1"/>
</dbReference>
<sequence>MNDRRGFLRTTLLALGGAALAGCDRISQSETGSRILESAEVVNRRVQRFLSPSQALAREYTEADISAVFKPNGTLMPDTPLYQGLMKGGFADYRLEVDGLVETPSRFSIDELKAMAARTQITRHDCVEGWSAIGKWTGTPLAAVLDRVKPGSEARYVVFHCFDDMEEDTPYYESVDLDEARHPQTLLAYGLNGAALPIANGAPLRLRVERQLGYKQAKYIRRIELVASFADIGDGNGGYWEDNGYEWYAGI</sequence>
<dbReference type="SUPFAM" id="SSF56524">
    <property type="entry name" value="Oxidoreductase molybdopterin-binding domain"/>
    <property type="match status" value="1"/>
</dbReference>
<name>A0A0G9H7L0_9GAMM</name>